<dbReference type="InterPro" id="IPR016160">
    <property type="entry name" value="Ald_DH_CS_CYS"/>
</dbReference>
<dbReference type="NCBIfam" id="TIGR01780">
    <property type="entry name" value="SSADH"/>
    <property type="match status" value="1"/>
</dbReference>
<dbReference type="SUPFAM" id="SSF53720">
    <property type="entry name" value="ALDH-like"/>
    <property type="match status" value="1"/>
</dbReference>
<dbReference type="FunFam" id="3.40.309.10:FF:000004">
    <property type="entry name" value="Succinate-semialdehyde dehydrogenase I"/>
    <property type="match status" value="1"/>
</dbReference>
<sequence>MKFEIKNQDLFIEKAYINGQWVDADDNSTLDVINPVNQEIIGHVPNCGAAETNAAINAASVAQKKWKQTPAKEKASILRNFYDLICSNQDDLARILTYEQGKPLAEAAGEIAYSASFIEWFAEEAKRIYGDVIPGHLHDRRTLVIKQPVGVVASITPWNFPSAMLARKVGPALATGCSLVCKPAKQTPFSALALAYLAEQAGLPKGLLNVLTGNAQNIGKALTDSELVRKLTFTGSTEIGKMLLEECAKTVKRVSMELGGHAPFIVFEDADIEAAIAGAIAAKYRNTGQTCVCANRIYVHQDIYEIFSKGFAKEAGKIQTNQGFDPSADQGPLIDEAALAKVEEHVADAKNHGGEVILGGHPHKLGGLFYEPTVIKNANDEMLLAHEETFGPVAPLFSFSTEEEVIARANNTPFGLASYFYTSDLAKSWRVSEQLEYGIVGLNTGIISTEMAPFGGIKESGMGREGSKYGVEDYLETKYISIAGIDE</sequence>
<gene>
    <name evidence="4" type="ORF">METZ01_LOCUS2696</name>
</gene>
<dbReference type="InterPro" id="IPR016162">
    <property type="entry name" value="Ald_DH_N"/>
</dbReference>
<dbReference type="InterPro" id="IPR016163">
    <property type="entry name" value="Ald_DH_C"/>
</dbReference>
<proteinExistence type="inferred from homology"/>
<organism evidence="4">
    <name type="scientific">marine metagenome</name>
    <dbReference type="NCBI Taxonomy" id="408172"/>
    <lineage>
        <taxon>unclassified sequences</taxon>
        <taxon>metagenomes</taxon>
        <taxon>ecological metagenomes</taxon>
    </lineage>
</organism>
<feature type="domain" description="Aldehyde dehydrogenase" evidence="3">
    <location>
        <begin position="21"/>
        <end position="480"/>
    </location>
</feature>
<dbReference type="PROSITE" id="PS00070">
    <property type="entry name" value="ALDEHYDE_DEHYDR_CYS"/>
    <property type="match status" value="1"/>
</dbReference>
<accession>A0A381N5G4</accession>
<dbReference type="PANTHER" id="PTHR43353:SF5">
    <property type="entry name" value="SUCCINATE-SEMIALDEHYDE DEHYDROGENASE, MITOCHONDRIAL"/>
    <property type="match status" value="1"/>
</dbReference>
<dbReference type="Gene3D" id="3.40.309.10">
    <property type="entry name" value="Aldehyde Dehydrogenase, Chain A, domain 2"/>
    <property type="match status" value="1"/>
</dbReference>
<dbReference type="Gene3D" id="3.40.605.10">
    <property type="entry name" value="Aldehyde Dehydrogenase, Chain A, domain 1"/>
    <property type="match status" value="1"/>
</dbReference>
<dbReference type="GO" id="GO:0005829">
    <property type="term" value="C:cytosol"/>
    <property type="evidence" value="ECO:0007669"/>
    <property type="project" value="TreeGrafter"/>
</dbReference>
<reference evidence="4" key="1">
    <citation type="submission" date="2018-05" db="EMBL/GenBank/DDBJ databases">
        <authorList>
            <person name="Lanie J.A."/>
            <person name="Ng W.-L."/>
            <person name="Kazmierczak K.M."/>
            <person name="Andrzejewski T.M."/>
            <person name="Davidsen T.M."/>
            <person name="Wayne K.J."/>
            <person name="Tettelin H."/>
            <person name="Glass J.I."/>
            <person name="Rusch D."/>
            <person name="Podicherti R."/>
            <person name="Tsui H.-C.T."/>
            <person name="Winkler M.E."/>
        </authorList>
    </citation>
    <scope>NUCLEOTIDE SEQUENCE</scope>
</reference>
<keyword evidence="2" id="KW-0560">Oxidoreductase</keyword>
<comment type="similarity">
    <text evidence="1">Belongs to the aldehyde dehydrogenase family.</text>
</comment>
<evidence type="ECO:0000259" key="3">
    <source>
        <dbReference type="Pfam" id="PF00171"/>
    </source>
</evidence>
<dbReference type="GO" id="GO:0009450">
    <property type="term" value="P:gamma-aminobutyric acid catabolic process"/>
    <property type="evidence" value="ECO:0007669"/>
    <property type="project" value="InterPro"/>
</dbReference>
<name>A0A381N5G4_9ZZZZ</name>
<dbReference type="InterPro" id="IPR050740">
    <property type="entry name" value="Aldehyde_DH_Superfamily"/>
</dbReference>
<dbReference type="FunFam" id="3.40.605.10:FF:000005">
    <property type="entry name" value="Succinate-semialdehyde dehydrogenase I"/>
    <property type="match status" value="1"/>
</dbReference>
<dbReference type="GO" id="GO:0004777">
    <property type="term" value="F:succinate-semialdehyde dehydrogenase (NAD+) activity"/>
    <property type="evidence" value="ECO:0007669"/>
    <property type="project" value="TreeGrafter"/>
</dbReference>
<protein>
    <recommendedName>
        <fullName evidence="3">Aldehyde dehydrogenase domain-containing protein</fullName>
    </recommendedName>
</protein>
<dbReference type="AlphaFoldDB" id="A0A381N5G4"/>
<dbReference type="EMBL" id="UINC01000138">
    <property type="protein sequence ID" value="SUZ49842.1"/>
    <property type="molecule type" value="Genomic_DNA"/>
</dbReference>
<evidence type="ECO:0000313" key="4">
    <source>
        <dbReference type="EMBL" id="SUZ49842.1"/>
    </source>
</evidence>
<dbReference type="Pfam" id="PF00171">
    <property type="entry name" value="Aldedh"/>
    <property type="match status" value="1"/>
</dbReference>
<dbReference type="PANTHER" id="PTHR43353">
    <property type="entry name" value="SUCCINATE-SEMIALDEHYDE DEHYDROGENASE, MITOCHONDRIAL"/>
    <property type="match status" value="1"/>
</dbReference>
<dbReference type="InterPro" id="IPR010102">
    <property type="entry name" value="Succ_semiAld_DH"/>
</dbReference>
<dbReference type="InterPro" id="IPR016161">
    <property type="entry name" value="Ald_DH/histidinol_DH"/>
</dbReference>
<dbReference type="InterPro" id="IPR015590">
    <property type="entry name" value="Aldehyde_DH_dom"/>
</dbReference>
<evidence type="ECO:0000256" key="2">
    <source>
        <dbReference type="ARBA" id="ARBA00023002"/>
    </source>
</evidence>
<evidence type="ECO:0000256" key="1">
    <source>
        <dbReference type="ARBA" id="ARBA00009986"/>
    </source>
</evidence>
<dbReference type="CDD" id="cd07103">
    <property type="entry name" value="ALDH_F5_SSADH_GabD"/>
    <property type="match status" value="1"/>
</dbReference>